<evidence type="ECO:0000256" key="2">
    <source>
        <dbReference type="SAM" id="Phobius"/>
    </source>
</evidence>
<name>A0ABV6X564_9ACTN</name>
<dbReference type="InterPro" id="IPR047589">
    <property type="entry name" value="DUF11_rpt"/>
</dbReference>
<dbReference type="InterPro" id="IPR013783">
    <property type="entry name" value="Ig-like_fold"/>
</dbReference>
<feature type="region of interest" description="Disordered" evidence="1">
    <location>
        <begin position="568"/>
        <end position="731"/>
    </location>
</feature>
<feature type="domain" description="DUF7927" evidence="5">
    <location>
        <begin position="462"/>
        <end position="573"/>
    </location>
</feature>
<feature type="chain" id="PRO_5045572935" evidence="3">
    <location>
        <begin position="23"/>
        <end position="767"/>
    </location>
</feature>
<feature type="signal peptide" evidence="3">
    <location>
        <begin position="1"/>
        <end position="22"/>
    </location>
</feature>
<reference evidence="6 7" key="1">
    <citation type="submission" date="2024-09" db="EMBL/GenBank/DDBJ databases">
        <authorList>
            <person name="Lee S.D."/>
        </authorList>
    </citation>
    <scope>NUCLEOTIDE SEQUENCE [LARGE SCALE GENOMIC DNA]</scope>
    <source>
        <strain evidence="6 7">N1-3</strain>
    </source>
</reference>
<dbReference type="SUPFAM" id="SSF49899">
    <property type="entry name" value="Concanavalin A-like lectins/glucanases"/>
    <property type="match status" value="1"/>
</dbReference>
<dbReference type="Proteomes" id="UP001592530">
    <property type="component" value="Unassembled WGS sequence"/>
</dbReference>
<sequence length="767" mass="77941">MSLTAVLAVAALCGSFVIPAVASAPPSQSAQQHRAGRGSVLLDETFQGSSIADPGFVPLDSVCLTGAAAEPPADESATGPCDGPDQTVPYVPTPGQTPGWLQLTDGANYRVGGLLYNRPLPGNGGLEVSFDQYQYGGNGADGIGFLLVDGAVDLTHAGADGGSLGYAQRNLTPGVVGGFLGIGLDAYGNFANDAEYRGKDCPPDEQSPVAPDRQVTDSVTLRGPGEGIEGYCFLDSTMRLSPGIPPSYVTTLPGSLREPGVTVPDTARRTVMLTVSPDEKPLITIDIDFHDGKGFQQVLQYQMKIAAPKTYKFGFTGSSGGLIDTHLIRNLQESSVVPLDQLNLVKTVASDRLMGTRRTYRVGDTVAYNFLVTNTGTSTLSPVTVTDPLVSDIVCPETSLGPVGSPTASMQCTGTHVITVNDSFTGELSNTATAHGTDPGGKDVPSNPSTAVVQVEQLTPGLEITKTASPTRAEPGGTVTYTVKATNTGEVRLDPADFTDDLSGVLDDAVYNDDATATVGTVVPVQKTLHWTGPLEPGDSTTVTYSVTVNTPDRGDLLLHNTVGTTIPNATCAEPGPPPSPLDVAAGTGGTAGSSGSAGAAGASGSSGSSGSSDSSSAAGAAGPERRPVQVQRRTQPRRAEVQRHAKLQRHAEVQRGTRAQRVEVPPCSVDVLVDQPTPSPTPTPSASGGGPMPPSSGPSTGPSSGPSGSRPSTPRPSASATAPAQASAGGGLAATGFAAAGLLGAAALAIAAGVILTTRRHGRHTG</sequence>
<dbReference type="InterPro" id="IPR055354">
    <property type="entry name" value="DUF7507"/>
</dbReference>
<proteinExistence type="predicted"/>
<feature type="compositionally biased region" description="Basic and acidic residues" evidence="1">
    <location>
        <begin position="638"/>
        <end position="656"/>
    </location>
</feature>
<keyword evidence="2" id="KW-1133">Transmembrane helix</keyword>
<feature type="compositionally biased region" description="Low complexity" evidence="1">
    <location>
        <begin position="698"/>
        <end position="728"/>
    </location>
</feature>
<gene>
    <name evidence="6" type="ORF">ACEZDB_20230</name>
</gene>
<dbReference type="RefSeq" id="WP_380555081.1">
    <property type="nucleotide sequence ID" value="NZ_JBHEZY010000008.1"/>
</dbReference>
<evidence type="ECO:0000256" key="3">
    <source>
        <dbReference type="SAM" id="SignalP"/>
    </source>
</evidence>
<evidence type="ECO:0000313" key="7">
    <source>
        <dbReference type="Proteomes" id="UP001592530"/>
    </source>
</evidence>
<dbReference type="Pfam" id="PF24346">
    <property type="entry name" value="DUF7507"/>
    <property type="match status" value="1"/>
</dbReference>
<keyword evidence="3" id="KW-0732">Signal</keyword>
<evidence type="ECO:0000259" key="5">
    <source>
        <dbReference type="Pfam" id="PF25549"/>
    </source>
</evidence>
<dbReference type="EMBL" id="JBHEZY010000008">
    <property type="protein sequence ID" value="MFC1432974.1"/>
    <property type="molecule type" value="Genomic_DNA"/>
</dbReference>
<dbReference type="Pfam" id="PF25549">
    <property type="entry name" value="DUF7927"/>
    <property type="match status" value="1"/>
</dbReference>
<evidence type="ECO:0000313" key="6">
    <source>
        <dbReference type="EMBL" id="MFC1432974.1"/>
    </source>
</evidence>
<keyword evidence="2" id="KW-0812">Transmembrane</keyword>
<feature type="compositionally biased region" description="Low complexity" evidence="1">
    <location>
        <begin position="594"/>
        <end position="634"/>
    </location>
</feature>
<dbReference type="Gene3D" id="2.60.40.10">
    <property type="entry name" value="Immunoglobulins"/>
    <property type="match status" value="1"/>
</dbReference>
<feature type="transmembrane region" description="Helical" evidence="2">
    <location>
        <begin position="733"/>
        <end position="757"/>
    </location>
</feature>
<protein>
    <submittedName>
        <fullName evidence="6">Uncharacterized protein</fullName>
    </submittedName>
</protein>
<evidence type="ECO:0000256" key="1">
    <source>
        <dbReference type="SAM" id="MobiDB-lite"/>
    </source>
</evidence>
<dbReference type="Gene3D" id="2.60.120.200">
    <property type="match status" value="1"/>
</dbReference>
<comment type="caution">
    <text evidence="6">The sequence shown here is derived from an EMBL/GenBank/DDBJ whole genome shotgun (WGS) entry which is preliminary data.</text>
</comment>
<keyword evidence="2" id="KW-0472">Membrane</keyword>
<organism evidence="6 7">
    <name type="scientific">Streptacidiphilus alkalitolerans</name>
    <dbReference type="NCBI Taxonomy" id="3342712"/>
    <lineage>
        <taxon>Bacteria</taxon>
        <taxon>Bacillati</taxon>
        <taxon>Actinomycetota</taxon>
        <taxon>Actinomycetes</taxon>
        <taxon>Kitasatosporales</taxon>
        <taxon>Streptomycetaceae</taxon>
        <taxon>Streptacidiphilus</taxon>
    </lineage>
</organism>
<evidence type="ECO:0000259" key="4">
    <source>
        <dbReference type="Pfam" id="PF24346"/>
    </source>
</evidence>
<accession>A0ABV6X564</accession>
<feature type="domain" description="DUF7507" evidence="4">
    <location>
        <begin position="342"/>
        <end position="446"/>
    </location>
</feature>
<dbReference type="NCBIfam" id="TIGR01451">
    <property type="entry name" value="B_ant_repeat"/>
    <property type="match status" value="2"/>
</dbReference>
<dbReference type="InterPro" id="IPR013320">
    <property type="entry name" value="ConA-like_dom_sf"/>
</dbReference>
<dbReference type="InterPro" id="IPR057687">
    <property type="entry name" value="DUF7927"/>
</dbReference>